<protein>
    <submittedName>
        <fullName evidence="1">Uncharacterized protein</fullName>
    </submittedName>
</protein>
<evidence type="ECO:0000313" key="1">
    <source>
        <dbReference type="EMBL" id="QRD00135.1"/>
    </source>
</evidence>
<evidence type="ECO:0000313" key="2">
    <source>
        <dbReference type="Proteomes" id="UP000663193"/>
    </source>
</evidence>
<dbReference type="Proteomes" id="UP000663193">
    <property type="component" value="Chromosome 10"/>
</dbReference>
<sequence>MRLRLTWGRFQAAQQRSPGPFMSNMKFEMGAYSDSDPLRPRLCTGSEIHVLVFAHSRFV</sequence>
<name>A0A7U2F7E5_PHANO</name>
<dbReference type="EMBL" id="CP069032">
    <property type="protein sequence ID" value="QRD00135.1"/>
    <property type="molecule type" value="Genomic_DNA"/>
</dbReference>
<accession>A0A7U2F7E5</accession>
<reference evidence="2" key="1">
    <citation type="journal article" date="2021" name="BMC Genomics">
        <title>Chromosome-level genome assembly and manually-curated proteome of model necrotroph Parastagonospora nodorum Sn15 reveals a genome-wide trove of candidate effector homologs, and redundancy of virulence-related functions within an accessory chromosome.</title>
        <authorList>
            <person name="Bertazzoni S."/>
            <person name="Jones D.A.B."/>
            <person name="Phan H.T."/>
            <person name="Tan K.-C."/>
            <person name="Hane J.K."/>
        </authorList>
    </citation>
    <scope>NUCLEOTIDE SEQUENCE [LARGE SCALE GENOMIC DNA]</scope>
    <source>
        <strain evidence="2">SN15 / ATCC MYA-4574 / FGSC 10173)</strain>
    </source>
</reference>
<gene>
    <name evidence="1" type="ORF">JI435_304980</name>
</gene>
<proteinExistence type="predicted"/>
<keyword evidence="2" id="KW-1185">Reference proteome</keyword>
<organism evidence="1 2">
    <name type="scientific">Phaeosphaeria nodorum (strain SN15 / ATCC MYA-4574 / FGSC 10173)</name>
    <name type="common">Glume blotch fungus</name>
    <name type="synonym">Parastagonospora nodorum</name>
    <dbReference type="NCBI Taxonomy" id="321614"/>
    <lineage>
        <taxon>Eukaryota</taxon>
        <taxon>Fungi</taxon>
        <taxon>Dikarya</taxon>
        <taxon>Ascomycota</taxon>
        <taxon>Pezizomycotina</taxon>
        <taxon>Dothideomycetes</taxon>
        <taxon>Pleosporomycetidae</taxon>
        <taxon>Pleosporales</taxon>
        <taxon>Pleosporineae</taxon>
        <taxon>Phaeosphaeriaceae</taxon>
        <taxon>Parastagonospora</taxon>
    </lineage>
</organism>
<dbReference type="AlphaFoldDB" id="A0A7U2F7E5"/>
<dbReference type="VEuPathDB" id="FungiDB:JI435_304980"/>